<protein>
    <submittedName>
        <fullName evidence="1">Uncharacterized protein</fullName>
    </submittedName>
</protein>
<sequence length="83" mass="9055">MVIAARGHPRARGVTSALSDFWKDVSFKTLLCIKSKDDRKGIRRSKGRGGMGKRMNVGACAAATALHIILDCRQLPKSETIKT</sequence>
<evidence type="ECO:0000313" key="1">
    <source>
        <dbReference type="EMBL" id="GBP17058.1"/>
    </source>
</evidence>
<proteinExistence type="predicted"/>
<keyword evidence="2" id="KW-1185">Reference proteome</keyword>
<name>A0A4C1TT31_EUMVA</name>
<evidence type="ECO:0000313" key="2">
    <source>
        <dbReference type="Proteomes" id="UP000299102"/>
    </source>
</evidence>
<gene>
    <name evidence="1" type="ORF">EVAR_8128_1</name>
</gene>
<accession>A0A4C1TT31</accession>
<dbReference type="AlphaFoldDB" id="A0A4C1TT31"/>
<dbReference type="EMBL" id="BGZK01000084">
    <property type="protein sequence ID" value="GBP17058.1"/>
    <property type="molecule type" value="Genomic_DNA"/>
</dbReference>
<reference evidence="1 2" key="1">
    <citation type="journal article" date="2019" name="Commun. Biol.">
        <title>The bagworm genome reveals a unique fibroin gene that provides high tensile strength.</title>
        <authorList>
            <person name="Kono N."/>
            <person name="Nakamura H."/>
            <person name="Ohtoshi R."/>
            <person name="Tomita M."/>
            <person name="Numata K."/>
            <person name="Arakawa K."/>
        </authorList>
    </citation>
    <scope>NUCLEOTIDE SEQUENCE [LARGE SCALE GENOMIC DNA]</scope>
</reference>
<comment type="caution">
    <text evidence="1">The sequence shown here is derived from an EMBL/GenBank/DDBJ whole genome shotgun (WGS) entry which is preliminary data.</text>
</comment>
<dbReference type="Proteomes" id="UP000299102">
    <property type="component" value="Unassembled WGS sequence"/>
</dbReference>
<organism evidence="1 2">
    <name type="scientific">Eumeta variegata</name>
    <name type="common">Bagworm moth</name>
    <name type="synonym">Eumeta japonica</name>
    <dbReference type="NCBI Taxonomy" id="151549"/>
    <lineage>
        <taxon>Eukaryota</taxon>
        <taxon>Metazoa</taxon>
        <taxon>Ecdysozoa</taxon>
        <taxon>Arthropoda</taxon>
        <taxon>Hexapoda</taxon>
        <taxon>Insecta</taxon>
        <taxon>Pterygota</taxon>
        <taxon>Neoptera</taxon>
        <taxon>Endopterygota</taxon>
        <taxon>Lepidoptera</taxon>
        <taxon>Glossata</taxon>
        <taxon>Ditrysia</taxon>
        <taxon>Tineoidea</taxon>
        <taxon>Psychidae</taxon>
        <taxon>Oiketicinae</taxon>
        <taxon>Eumeta</taxon>
    </lineage>
</organism>